<evidence type="ECO:0000256" key="9">
    <source>
        <dbReference type="SAM" id="Phobius"/>
    </source>
</evidence>
<dbReference type="InterPro" id="IPR027417">
    <property type="entry name" value="P-loop_NTPase"/>
</dbReference>
<feature type="transmembrane region" description="Helical" evidence="9">
    <location>
        <begin position="79"/>
        <end position="99"/>
    </location>
</feature>
<keyword evidence="7 9" id="KW-1133">Transmembrane helix</keyword>
<dbReference type="OrthoDB" id="9805514at2"/>
<dbReference type="CDD" id="cd06582">
    <property type="entry name" value="TM_PBP1_LivH_like"/>
    <property type="match status" value="1"/>
</dbReference>
<evidence type="ECO:0000256" key="7">
    <source>
        <dbReference type="ARBA" id="ARBA00022989"/>
    </source>
</evidence>
<dbReference type="CDD" id="cd03219">
    <property type="entry name" value="ABC_Mj1267_LivG_branched"/>
    <property type="match status" value="1"/>
</dbReference>
<feature type="transmembrane region" description="Helical" evidence="9">
    <location>
        <begin position="41"/>
        <end position="59"/>
    </location>
</feature>
<keyword evidence="12" id="KW-1185">Reference proteome</keyword>
<dbReference type="Pfam" id="PF12399">
    <property type="entry name" value="BCA_ABC_TP_C"/>
    <property type="match status" value="1"/>
</dbReference>
<gene>
    <name evidence="11" type="ORF">BL253_31195</name>
</gene>
<keyword evidence="8 9" id="KW-0472">Membrane</keyword>
<keyword evidence="2" id="KW-0813">Transport</keyword>
<comment type="subcellular location">
    <subcellularLocation>
        <location evidence="1">Cell membrane</location>
        <topology evidence="1">Multi-pass membrane protein</topology>
    </subcellularLocation>
</comment>
<dbReference type="RefSeq" id="WP_076820978.1">
    <property type="nucleotide sequence ID" value="NZ_MOMC01000075.1"/>
</dbReference>
<keyword evidence="5" id="KW-0547">Nucleotide-binding</keyword>
<evidence type="ECO:0000313" key="12">
    <source>
        <dbReference type="Proteomes" id="UP000188929"/>
    </source>
</evidence>
<feature type="transmembrane region" description="Helical" evidence="9">
    <location>
        <begin position="235"/>
        <end position="265"/>
    </location>
</feature>
<feature type="transmembrane region" description="Helical" evidence="9">
    <location>
        <begin position="346"/>
        <end position="364"/>
    </location>
</feature>
<dbReference type="InterPro" id="IPR043428">
    <property type="entry name" value="LivM-like"/>
</dbReference>
<accession>A0A1V2I2L8</accession>
<dbReference type="InterPro" id="IPR032823">
    <property type="entry name" value="BCA_ABC_TP_C"/>
</dbReference>
<keyword evidence="3" id="KW-1003">Cell membrane</keyword>
<dbReference type="PANTHER" id="PTHR45772">
    <property type="entry name" value="CONSERVED COMPONENT OF ABC TRANSPORTER FOR NATURAL AMINO ACIDS-RELATED"/>
    <property type="match status" value="1"/>
</dbReference>
<name>A0A1V2I2L8_9ACTN</name>
<dbReference type="CDD" id="cd06581">
    <property type="entry name" value="TM_PBP1_LivM_like"/>
    <property type="match status" value="1"/>
</dbReference>
<dbReference type="Pfam" id="PF00005">
    <property type="entry name" value="ABC_tran"/>
    <property type="match status" value="1"/>
</dbReference>
<dbReference type="PROSITE" id="PS50893">
    <property type="entry name" value="ABC_TRANSPORTER_2"/>
    <property type="match status" value="1"/>
</dbReference>
<dbReference type="Pfam" id="PF02653">
    <property type="entry name" value="BPD_transp_2"/>
    <property type="match status" value="2"/>
</dbReference>
<keyword evidence="4 9" id="KW-0812">Transmembrane</keyword>
<feature type="transmembrane region" description="Helical" evidence="9">
    <location>
        <begin position="475"/>
        <end position="493"/>
    </location>
</feature>
<feature type="transmembrane region" description="Helical" evidence="9">
    <location>
        <begin position="396"/>
        <end position="418"/>
    </location>
</feature>
<dbReference type="GO" id="GO:0005886">
    <property type="term" value="C:plasma membrane"/>
    <property type="evidence" value="ECO:0007669"/>
    <property type="project" value="UniProtKB-SubCell"/>
</dbReference>
<feature type="transmembrane region" description="Helical" evidence="9">
    <location>
        <begin position="111"/>
        <end position="128"/>
    </location>
</feature>
<feature type="transmembrane region" description="Helical" evidence="9">
    <location>
        <begin position="208"/>
        <end position="229"/>
    </location>
</feature>
<organism evidence="11 12">
    <name type="scientific">Pseudofrankia asymbiotica</name>
    <dbReference type="NCBI Taxonomy" id="1834516"/>
    <lineage>
        <taxon>Bacteria</taxon>
        <taxon>Bacillati</taxon>
        <taxon>Actinomycetota</taxon>
        <taxon>Actinomycetes</taxon>
        <taxon>Frankiales</taxon>
        <taxon>Frankiaceae</taxon>
        <taxon>Pseudofrankia</taxon>
    </lineage>
</organism>
<sequence>MSQLWQFALIGLAGGGAYALVALGVVAVYRGSGILNFAQGAIGMVGSYIFWDLHAGGVGSGGLYSGTSTEGGAHASLPVAPAMAIGVASGAVLGLLFYLVVVRLLRNSPDMAKVVATLGLMLLLQSVVVKRYGTESHLLPPLFGHGKITIFGGVITNDTLAILIVTIAIALGLWLMFGKTKLGMNATALRENPVAASAIGISPHPTGLITWGVGGAVAAFAGILLIPVIGLTPDALTLLVIPAMAAALVGRFNAGWITVVVGLALGVAESVMRRYDVNLGITSSLPFAVIIVAVILGGAALPGRGEALTGRLPRAGTGRFKPVTGIAWALVAVAIPVFASPSWSTAMINSTLFGLLALSIVVVTGYAGQISVACAALAGFGAFIAARLSNDIQLPFLLCLLFGTVAAVVLGVVFGAPAVRVRGVNLAIVTLGLSLAVENLVLTQPSMTGGLDGLTVHNPSLFGLDLSPSAHPERFALVCLAAFVLASVAVLNLRRGEAGRRFLAVRANERGAASVGVSVPGAKLGAFAISSGIAGLAGALSAFQFRIADFTSYGVFRSISALAFTVVGGVGYVAGAVFSASAAAGGVVANAVSDWLSVGSIDEWLPIVTGLVVLDAMVRSPSGIIPAQAAIKDGLVRLVLRLAGRRPAGSAELTGPAAAGATTANGTGTSDAASGAGVASGVGVASGAGVASGVGSAAADGTAANGGAAADGGAAPRTLTFQPSCPVPAGETVLVARDIEVRYGNTVAVGGVSFELTAGRVVGVIGPNGAGKTSLIDALTGFARTAAGSVELLGRDVTALRAPTRARLGLGRTFQNLELFDDLSVRENILTALDGRGALAYVRDLAYPRRGSLSETAAAAVTMLGLDDVLDTVVADLPQGRRRMVAIARLVAQRPAAVLLDEPAAGLGGAERRTAGALFRRLAAESGAAVLLVEHNIDVVASTCDHVIVLDFGKVIASGRPDEVLRDPRVRAAYLGQLSSEAADAAPESVTSESVAVAPAAAAPVAPEPVAAEGV</sequence>
<comment type="caution">
    <text evidence="11">The sequence shown here is derived from an EMBL/GenBank/DDBJ whole genome shotgun (WGS) entry which is preliminary data.</text>
</comment>
<dbReference type="InterPro" id="IPR003439">
    <property type="entry name" value="ABC_transporter-like_ATP-bd"/>
</dbReference>
<feature type="transmembrane region" description="Helical" evidence="9">
    <location>
        <begin position="148"/>
        <end position="175"/>
    </location>
</feature>
<dbReference type="AlphaFoldDB" id="A0A1V2I2L8"/>
<dbReference type="InterPro" id="IPR003593">
    <property type="entry name" value="AAA+_ATPase"/>
</dbReference>
<feature type="transmembrane region" description="Helical" evidence="9">
    <location>
        <begin position="424"/>
        <end position="442"/>
    </location>
</feature>
<evidence type="ECO:0000256" key="3">
    <source>
        <dbReference type="ARBA" id="ARBA00022475"/>
    </source>
</evidence>
<feature type="transmembrane region" description="Helical" evidence="9">
    <location>
        <begin position="277"/>
        <end position="300"/>
    </location>
</feature>
<evidence type="ECO:0000256" key="5">
    <source>
        <dbReference type="ARBA" id="ARBA00022741"/>
    </source>
</evidence>
<dbReference type="SMART" id="SM00382">
    <property type="entry name" value="AAA"/>
    <property type="match status" value="1"/>
</dbReference>
<dbReference type="STRING" id="1834516.BL253_31195"/>
<dbReference type="Proteomes" id="UP000188929">
    <property type="component" value="Unassembled WGS sequence"/>
</dbReference>
<dbReference type="EMBL" id="MOMC01000075">
    <property type="protein sequence ID" value="ONH24075.1"/>
    <property type="molecule type" value="Genomic_DNA"/>
</dbReference>
<feature type="domain" description="ABC transporter" evidence="10">
    <location>
        <begin position="734"/>
        <end position="977"/>
    </location>
</feature>
<evidence type="ECO:0000256" key="6">
    <source>
        <dbReference type="ARBA" id="ARBA00022840"/>
    </source>
</evidence>
<evidence type="ECO:0000259" key="10">
    <source>
        <dbReference type="PROSITE" id="PS50893"/>
    </source>
</evidence>
<proteinExistence type="predicted"/>
<dbReference type="SUPFAM" id="SSF52540">
    <property type="entry name" value="P-loop containing nucleoside triphosphate hydrolases"/>
    <property type="match status" value="1"/>
</dbReference>
<dbReference type="GO" id="GO:0015658">
    <property type="term" value="F:branched-chain amino acid transmembrane transporter activity"/>
    <property type="evidence" value="ECO:0007669"/>
    <property type="project" value="InterPro"/>
</dbReference>
<feature type="transmembrane region" description="Helical" evidence="9">
    <location>
        <begin position="6"/>
        <end position="29"/>
    </location>
</feature>
<dbReference type="GO" id="GO:0016887">
    <property type="term" value="F:ATP hydrolysis activity"/>
    <property type="evidence" value="ECO:0007669"/>
    <property type="project" value="InterPro"/>
</dbReference>
<dbReference type="InterPro" id="IPR001851">
    <property type="entry name" value="ABC_transp_permease"/>
</dbReference>
<protein>
    <submittedName>
        <fullName evidence="11">ABC transporter</fullName>
    </submittedName>
</protein>
<dbReference type="InterPro" id="IPR051120">
    <property type="entry name" value="ABC_AA/LPS_Transport"/>
</dbReference>
<dbReference type="GO" id="GO:0005524">
    <property type="term" value="F:ATP binding"/>
    <property type="evidence" value="ECO:0007669"/>
    <property type="project" value="UniProtKB-KW"/>
</dbReference>
<dbReference type="Gene3D" id="3.40.50.300">
    <property type="entry name" value="P-loop containing nucleotide triphosphate hydrolases"/>
    <property type="match status" value="1"/>
</dbReference>
<keyword evidence="6" id="KW-0067">ATP-binding</keyword>
<feature type="transmembrane region" description="Helical" evidence="9">
    <location>
        <begin position="555"/>
        <end position="578"/>
    </location>
</feature>
<evidence type="ECO:0000256" key="4">
    <source>
        <dbReference type="ARBA" id="ARBA00022692"/>
    </source>
</evidence>
<feature type="transmembrane region" description="Helical" evidence="9">
    <location>
        <begin position="320"/>
        <end position="339"/>
    </location>
</feature>
<evidence type="ECO:0000256" key="8">
    <source>
        <dbReference type="ARBA" id="ARBA00023136"/>
    </source>
</evidence>
<evidence type="ECO:0000313" key="11">
    <source>
        <dbReference type="EMBL" id="ONH24075.1"/>
    </source>
</evidence>
<evidence type="ECO:0000256" key="2">
    <source>
        <dbReference type="ARBA" id="ARBA00022448"/>
    </source>
</evidence>
<reference evidence="12" key="1">
    <citation type="submission" date="2016-10" db="EMBL/GenBank/DDBJ databases">
        <title>Frankia sp. NRRL B-16386 Genome sequencing.</title>
        <authorList>
            <person name="Ghodhbane-Gtari F."/>
            <person name="Swanson E."/>
            <person name="Gueddou A."/>
            <person name="Hezbri K."/>
            <person name="Ktari K."/>
            <person name="Nouioui I."/>
            <person name="Morris K."/>
            <person name="Simpson S."/>
            <person name="Abebe-Akele F."/>
            <person name="Thomas K."/>
            <person name="Gtari M."/>
            <person name="Tisa L.S."/>
        </authorList>
    </citation>
    <scope>NUCLEOTIDE SEQUENCE [LARGE SCALE GENOMIC DNA]</scope>
    <source>
        <strain evidence="12">NRRL B-16386</strain>
    </source>
</reference>
<evidence type="ECO:0000256" key="1">
    <source>
        <dbReference type="ARBA" id="ARBA00004651"/>
    </source>
</evidence>